<evidence type="ECO:0000313" key="12">
    <source>
        <dbReference type="Proteomes" id="UP000663828"/>
    </source>
</evidence>
<dbReference type="PROSITE" id="PS51837">
    <property type="entry name" value="LITAF"/>
    <property type="match status" value="1"/>
</dbReference>
<evidence type="ECO:0000256" key="6">
    <source>
        <dbReference type="ARBA" id="ARBA00022833"/>
    </source>
</evidence>
<evidence type="ECO:0000313" key="11">
    <source>
        <dbReference type="EMBL" id="CAF0956875.1"/>
    </source>
</evidence>
<evidence type="ECO:0000259" key="9">
    <source>
        <dbReference type="PROSITE" id="PS51837"/>
    </source>
</evidence>
<keyword evidence="12" id="KW-1185">Reference proteome</keyword>
<comment type="caution">
    <text evidence="10">The sequence shown here is derived from an EMBL/GenBank/DDBJ whole genome shotgun (WGS) entry which is preliminary data.</text>
</comment>
<evidence type="ECO:0000256" key="4">
    <source>
        <dbReference type="ARBA" id="ARBA00005975"/>
    </source>
</evidence>
<evidence type="ECO:0000313" key="13">
    <source>
        <dbReference type="Proteomes" id="UP000663852"/>
    </source>
</evidence>
<dbReference type="Proteomes" id="UP000663852">
    <property type="component" value="Unassembled WGS sequence"/>
</dbReference>
<dbReference type="InterPro" id="IPR037519">
    <property type="entry name" value="LITAF_fam"/>
</dbReference>
<proteinExistence type="inferred from homology"/>
<evidence type="ECO:0000256" key="8">
    <source>
        <dbReference type="SAM" id="Phobius"/>
    </source>
</evidence>
<dbReference type="EMBL" id="CAJNOJ010000012">
    <property type="protein sequence ID" value="CAF0796179.1"/>
    <property type="molecule type" value="Genomic_DNA"/>
</dbReference>
<organism evidence="10 13">
    <name type="scientific">Adineta ricciae</name>
    <name type="common">Rotifer</name>
    <dbReference type="NCBI Taxonomy" id="249248"/>
    <lineage>
        <taxon>Eukaryota</taxon>
        <taxon>Metazoa</taxon>
        <taxon>Spiralia</taxon>
        <taxon>Gnathifera</taxon>
        <taxon>Rotifera</taxon>
        <taxon>Eurotatoria</taxon>
        <taxon>Bdelloidea</taxon>
        <taxon>Adinetida</taxon>
        <taxon>Adinetidae</taxon>
        <taxon>Adineta</taxon>
    </lineage>
</organism>
<dbReference type="InterPro" id="IPR006629">
    <property type="entry name" value="LITAF"/>
</dbReference>
<name>A0A813SJY6_ADIRI</name>
<keyword evidence="8" id="KW-1133">Transmembrane helix</keyword>
<dbReference type="PANTHER" id="PTHR23292:SF6">
    <property type="entry name" value="FI16602P1-RELATED"/>
    <property type="match status" value="1"/>
</dbReference>
<keyword evidence="5" id="KW-0479">Metal-binding</keyword>
<dbReference type="GO" id="GO:0008270">
    <property type="term" value="F:zinc ion binding"/>
    <property type="evidence" value="ECO:0007669"/>
    <property type="project" value="TreeGrafter"/>
</dbReference>
<evidence type="ECO:0000256" key="2">
    <source>
        <dbReference type="ARBA" id="ARBA00004481"/>
    </source>
</evidence>
<dbReference type="PANTHER" id="PTHR23292">
    <property type="entry name" value="LIPOPOLYSACCHARIDE-INDUCED TUMOR NECROSIS FACTOR-ALPHA FACTOR"/>
    <property type="match status" value="1"/>
</dbReference>
<comment type="similarity">
    <text evidence="4">Belongs to the CDIP1/LITAF family.</text>
</comment>
<dbReference type="OrthoDB" id="5599753at2759"/>
<comment type="subcellular location">
    <subcellularLocation>
        <location evidence="2">Endosome membrane</location>
        <topology evidence="2">Peripheral membrane protein</topology>
    </subcellularLocation>
    <subcellularLocation>
        <location evidence="1">Late endosome membrane</location>
    </subcellularLocation>
    <subcellularLocation>
        <location evidence="3">Lysosome membrane</location>
        <topology evidence="3">Peripheral membrane protein</topology>
        <orientation evidence="3">Cytoplasmic side</orientation>
    </subcellularLocation>
</comment>
<sequence>MAYAYTPNNDMKTPYPPGYPMNPGMPTPNQPPYYNTPVPPPVPVIQPVTVVQPMGFGHMPQAAQCSACRQQIVTNVRYESGGGTWLFAFLICIFGGFLGCCFIPFCVSSCQDAVHTCPACHAPVGRKNVL</sequence>
<evidence type="ECO:0000313" key="10">
    <source>
        <dbReference type="EMBL" id="CAF0796179.1"/>
    </source>
</evidence>
<evidence type="ECO:0000256" key="3">
    <source>
        <dbReference type="ARBA" id="ARBA00004630"/>
    </source>
</evidence>
<dbReference type="SMART" id="SM00714">
    <property type="entry name" value="LITAF"/>
    <property type="match status" value="1"/>
</dbReference>
<evidence type="ECO:0000256" key="1">
    <source>
        <dbReference type="ARBA" id="ARBA00004414"/>
    </source>
</evidence>
<dbReference type="GO" id="GO:0031902">
    <property type="term" value="C:late endosome membrane"/>
    <property type="evidence" value="ECO:0007669"/>
    <property type="project" value="UniProtKB-SubCell"/>
</dbReference>
<feature type="domain" description="LITAF" evidence="9">
    <location>
        <begin position="45"/>
        <end position="129"/>
    </location>
</feature>
<dbReference type="Proteomes" id="UP000663828">
    <property type="component" value="Unassembled WGS sequence"/>
</dbReference>
<gene>
    <name evidence="10" type="ORF">EDS130_LOCUS4605</name>
    <name evidence="11" type="ORF">XAT740_LOCUS10969</name>
</gene>
<keyword evidence="8" id="KW-0812">Transmembrane</keyword>
<dbReference type="EMBL" id="CAJNOR010000593">
    <property type="protein sequence ID" value="CAF0956875.1"/>
    <property type="molecule type" value="Genomic_DNA"/>
</dbReference>
<keyword evidence="7 8" id="KW-0472">Membrane</keyword>
<evidence type="ECO:0000256" key="5">
    <source>
        <dbReference type="ARBA" id="ARBA00022723"/>
    </source>
</evidence>
<protein>
    <recommendedName>
        <fullName evidence="9">LITAF domain-containing protein</fullName>
    </recommendedName>
</protein>
<keyword evidence="6" id="KW-0862">Zinc</keyword>
<dbReference type="AlphaFoldDB" id="A0A813SJY6"/>
<dbReference type="GO" id="GO:0005765">
    <property type="term" value="C:lysosomal membrane"/>
    <property type="evidence" value="ECO:0007669"/>
    <property type="project" value="UniProtKB-SubCell"/>
</dbReference>
<evidence type="ECO:0000256" key="7">
    <source>
        <dbReference type="ARBA" id="ARBA00023136"/>
    </source>
</evidence>
<reference evidence="10" key="1">
    <citation type="submission" date="2021-02" db="EMBL/GenBank/DDBJ databases">
        <authorList>
            <person name="Nowell W R."/>
        </authorList>
    </citation>
    <scope>NUCLEOTIDE SEQUENCE</scope>
</reference>
<dbReference type="Pfam" id="PF10601">
    <property type="entry name" value="zf-LITAF-like"/>
    <property type="match status" value="1"/>
</dbReference>
<accession>A0A813SJY6</accession>
<feature type="transmembrane region" description="Helical" evidence="8">
    <location>
        <begin position="85"/>
        <end position="105"/>
    </location>
</feature>